<evidence type="ECO:0000313" key="1">
    <source>
        <dbReference type="EMBL" id="KAF3487213.1"/>
    </source>
</evidence>
<gene>
    <name evidence="1" type="ORF">F2Q69_00054424</name>
</gene>
<accession>A0A8S9MWJ6</accession>
<sequence length="113" mass="12558">MPPTLRYSVLSGAIIEKNRGSSIDYLQDRRCLELKHEDSGIRVDLLRPASDISFSGIGDSNIRQVTTHSRSAGDAIGSLHGNNFGVLNAKSSLQQHNAHQSYKRYEQKVLNCF</sequence>
<protein>
    <submittedName>
        <fullName evidence="1">Uncharacterized protein</fullName>
    </submittedName>
</protein>
<dbReference type="Proteomes" id="UP000712600">
    <property type="component" value="Unassembled WGS sequence"/>
</dbReference>
<reference evidence="1" key="1">
    <citation type="submission" date="2019-12" db="EMBL/GenBank/DDBJ databases">
        <title>Genome sequencing and annotation of Brassica cretica.</title>
        <authorList>
            <person name="Studholme D.J."/>
            <person name="Sarris P."/>
        </authorList>
    </citation>
    <scope>NUCLEOTIDE SEQUENCE</scope>
    <source>
        <strain evidence="1">PFS-109/04</strain>
        <tissue evidence="1">Leaf</tissue>
    </source>
</reference>
<proteinExistence type="predicted"/>
<name>A0A8S9MWJ6_BRACR</name>
<evidence type="ECO:0000313" key="2">
    <source>
        <dbReference type="Proteomes" id="UP000712600"/>
    </source>
</evidence>
<organism evidence="1 2">
    <name type="scientific">Brassica cretica</name>
    <name type="common">Mustard</name>
    <dbReference type="NCBI Taxonomy" id="69181"/>
    <lineage>
        <taxon>Eukaryota</taxon>
        <taxon>Viridiplantae</taxon>
        <taxon>Streptophyta</taxon>
        <taxon>Embryophyta</taxon>
        <taxon>Tracheophyta</taxon>
        <taxon>Spermatophyta</taxon>
        <taxon>Magnoliopsida</taxon>
        <taxon>eudicotyledons</taxon>
        <taxon>Gunneridae</taxon>
        <taxon>Pentapetalae</taxon>
        <taxon>rosids</taxon>
        <taxon>malvids</taxon>
        <taxon>Brassicales</taxon>
        <taxon>Brassicaceae</taxon>
        <taxon>Brassiceae</taxon>
        <taxon>Brassica</taxon>
    </lineage>
</organism>
<dbReference type="EMBL" id="QGKX02002183">
    <property type="protein sequence ID" value="KAF3487213.1"/>
    <property type="molecule type" value="Genomic_DNA"/>
</dbReference>
<comment type="caution">
    <text evidence="1">The sequence shown here is derived from an EMBL/GenBank/DDBJ whole genome shotgun (WGS) entry which is preliminary data.</text>
</comment>
<dbReference type="AlphaFoldDB" id="A0A8S9MWJ6"/>